<dbReference type="EMBL" id="MN740308">
    <property type="protein sequence ID" value="QHT99463.1"/>
    <property type="molecule type" value="Genomic_DNA"/>
</dbReference>
<accession>A0A6C0J761</accession>
<name>A0A6C0J761_9ZZZZ</name>
<evidence type="ECO:0000313" key="1">
    <source>
        <dbReference type="EMBL" id="QHT99463.1"/>
    </source>
</evidence>
<reference evidence="1" key="1">
    <citation type="journal article" date="2020" name="Nature">
        <title>Giant virus diversity and host interactions through global metagenomics.</title>
        <authorList>
            <person name="Schulz F."/>
            <person name="Roux S."/>
            <person name="Paez-Espino D."/>
            <person name="Jungbluth S."/>
            <person name="Walsh D.A."/>
            <person name="Denef V.J."/>
            <person name="McMahon K.D."/>
            <person name="Konstantinidis K.T."/>
            <person name="Eloe-Fadrosh E.A."/>
            <person name="Kyrpides N.C."/>
            <person name="Woyke T."/>
        </authorList>
    </citation>
    <scope>NUCLEOTIDE SEQUENCE</scope>
    <source>
        <strain evidence="1">GVMAG-M-3300025699-48</strain>
    </source>
</reference>
<protein>
    <submittedName>
        <fullName evidence="1">Uncharacterized protein</fullName>
    </submittedName>
</protein>
<dbReference type="AlphaFoldDB" id="A0A6C0J761"/>
<sequence>MEENDIPKVIDNSEINDIRTPTQFKGVTFSKFKKTEVKKQLIENMLKKRIEPACYWCAELVCAGQYMDIWEIILHYIGKYIHLGNPKILHYIDNRYTIFKNIMSQGKFLNELQLRNHPTIRSLFAEIISILAISNKKNSFEYIKINREEEFDITQMAENLIAPNMTYVQDIFKKDDPKELFIAVNEFAFNISNDKLNMVNACYWVEWVIEFQNICKKRKNPCTCESRNYPVEPKFKNDIIWILWDTMFHYAEKKGDLCFKLLGSLFRIFCIKYTTASSKKRRYLLYFAISLITETIPTNIEMVSNKKIIESITTKINTIYKQIKKNEESPNTEYLFANLEHQNTFEQSMRRMELVNNMDFLSRT</sequence>
<proteinExistence type="predicted"/>
<organism evidence="1">
    <name type="scientific">viral metagenome</name>
    <dbReference type="NCBI Taxonomy" id="1070528"/>
    <lineage>
        <taxon>unclassified sequences</taxon>
        <taxon>metagenomes</taxon>
        <taxon>organismal metagenomes</taxon>
    </lineage>
</organism>